<comment type="caution">
    <text evidence="4">The sequence shown here is derived from an EMBL/GenBank/DDBJ whole genome shotgun (WGS) entry which is preliminary data.</text>
</comment>
<dbReference type="PANTHER" id="PTHR42760">
    <property type="entry name" value="SHORT-CHAIN DEHYDROGENASES/REDUCTASES FAMILY MEMBER"/>
    <property type="match status" value="1"/>
</dbReference>
<dbReference type="CDD" id="cd05233">
    <property type="entry name" value="SDR_c"/>
    <property type="match status" value="1"/>
</dbReference>
<evidence type="ECO:0000313" key="5">
    <source>
        <dbReference type="Proteomes" id="UP000295636"/>
    </source>
</evidence>
<dbReference type="Proteomes" id="UP000295636">
    <property type="component" value="Unassembled WGS sequence"/>
</dbReference>
<dbReference type="PRINTS" id="PR00081">
    <property type="entry name" value="GDHRDH"/>
</dbReference>
<dbReference type="SUPFAM" id="SSF51735">
    <property type="entry name" value="NAD(P)-binding Rossmann-fold domains"/>
    <property type="match status" value="1"/>
</dbReference>
<evidence type="ECO:0000313" key="4">
    <source>
        <dbReference type="EMBL" id="TDF98766.1"/>
    </source>
</evidence>
<dbReference type="InterPro" id="IPR036291">
    <property type="entry name" value="NAD(P)-bd_dom_sf"/>
</dbReference>
<dbReference type="AlphaFoldDB" id="A0A4R5KT02"/>
<evidence type="ECO:0000256" key="2">
    <source>
        <dbReference type="ARBA" id="ARBA00023002"/>
    </source>
</evidence>
<dbReference type="Pfam" id="PF00106">
    <property type="entry name" value="adh_short"/>
    <property type="match status" value="1"/>
</dbReference>
<evidence type="ECO:0000256" key="3">
    <source>
        <dbReference type="RuleBase" id="RU000363"/>
    </source>
</evidence>
<dbReference type="PANTHER" id="PTHR42760:SF78">
    <property type="entry name" value="3-OXOACYL-[ACYL-CARRIER-PROTEIN] REDUCTASE [NADH]"/>
    <property type="match status" value="1"/>
</dbReference>
<dbReference type="FunFam" id="3.40.50.720:FF:000084">
    <property type="entry name" value="Short-chain dehydrogenase reductase"/>
    <property type="match status" value="1"/>
</dbReference>
<reference evidence="4 5" key="1">
    <citation type="submission" date="2019-03" db="EMBL/GenBank/DDBJ databases">
        <title>This is whole genome sequence of Paenibacillus sp MS74 strain.</title>
        <authorList>
            <person name="Trinh H.N."/>
        </authorList>
    </citation>
    <scope>NUCLEOTIDE SEQUENCE [LARGE SCALE GENOMIC DNA]</scope>
    <source>
        <strain evidence="4 5">MS74</strain>
    </source>
</reference>
<keyword evidence="2" id="KW-0560">Oxidoreductase</keyword>
<dbReference type="PROSITE" id="PS00061">
    <property type="entry name" value="ADH_SHORT"/>
    <property type="match status" value="1"/>
</dbReference>
<evidence type="ECO:0000256" key="1">
    <source>
        <dbReference type="ARBA" id="ARBA00006484"/>
    </source>
</evidence>
<dbReference type="GO" id="GO:0008206">
    <property type="term" value="P:bile acid metabolic process"/>
    <property type="evidence" value="ECO:0007669"/>
    <property type="project" value="UniProtKB-ARBA"/>
</dbReference>
<accession>A0A4R5KT02</accession>
<dbReference type="InterPro" id="IPR002347">
    <property type="entry name" value="SDR_fam"/>
</dbReference>
<dbReference type="PRINTS" id="PR00080">
    <property type="entry name" value="SDRFAMILY"/>
</dbReference>
<sequence>MAATDLSGKNAIVTGSSRGLGRQYAEQLARAGANVIIHDVNEEAAARFNEAASGSAVAEELASAHGVKTKFIAADMSDPEQVEALIRQSIETLGSIDILINNAGGDIGLHTPRPEPNDALDISVEDIRSVVDRNLLSTMFACKFAGLHMRERRSGKIVNVGSTAAHMPVRGGIIYAAAKLGISHYTRCLAEQLRPFDINVNAIAPAPTYTARFLATRTVTNQEGRSRLQRIAQPEDMSNIVMFLCGPQSDFLTGETVVCWNG</sequence>
<dbReference type="Gene3D" id="3.40.50.720">
    <property type="entry name" value="NAD(P)-binding Rossmann-like Domain"/>
    <property type="match status" value="1"/>
</dbReference>
<dbReference type="EMBL" id="SMRT01000003">
    <property type="protein sequence ID" value="TDF98766.1"/>
    <property type="molecule type" value="Genomic_DNA"/>
</dbReference>
<comment type="similarity">
    <text evidence="1 3">Belongs to the short-chain dehydrogenases/reductases (SDR) family.</text>
</comment>
<organism evidence="4 5">
    <name type="scientific">Paenibacillus piri</name>
    <dbReference type="NCBI Taxonomy" id="2547395"/>
    <lineage>
        <taxon>Bacteria</taxon>
        <taxon>Bacillati</taxon>
        <taxon>Bacillota</taxon>
        <taxon>Bacilli</taxon>
        <taxon>Bacillales</taxon>
        <taxon>Paenibacillaceae</taxon>
        <taxon>Paenibacillus</taxon>
    </lineage>
</organism>
<protein>
    <submittedName>
        <fullName evidence="4">SDR family oxidoreductase</fullName>
    </submittedName>
</protein>
<dbReference type="InterPro" id="IPR020904">
    <property type="entry name" value="Sc_DH/Rdtase_CS"/>
</dbReference>
<proteinExistence type="inferred from homology"/>
<gene>
    <name evidence="4" type="ORF">E1757_09590</name>
</gene>
<name>A0A4R5KT02_9BACL</name>
<dbReference type="GO" id="GO:0016616">
    <property type="term" value="F:oxidoreductase activity, acting on the CH-OH group of donors, NAD or NADP as acceptor"/>
    <property type="evidence" value="ECO:0007669"/>
    <property type="project" value="TreeGrafter"/>
</dbReference>
<keyword evidence="5" id="KW-1185">Reference proteome</keyword>
<dbReference type="RefSeq" id="WP_133227135.1">
    <property type="nucleotide sequence ID" value="NZ_SMRT01000003.1"/>
</dbReference>
<dbReference type="OrthoDB" id="9803333at2"/>